<dbReference type="Proteomes" id="UP000601435">
    <property type="component" value="Unassembled WGS sequence"/>
</dbReference>
<feature type="region of interest" description="Disordered" evidence="1">
    <location>
        <begin position="1"/>
        <end position="30"/>
    </location>
</feature>
<sequence length="167" mass="18445">VPRGKPAHLGASSLLPPLLPPAVQDPRQNDHRAVRSASAFEHLGRVGGPELLLPCGEADQHQEFDARRGGGGQERHHHGSQAPRGKRQAPDHCPCGCRMRYSCGLHRAGTRTTKCDYWLEGVAKRALRVWLHRLRVPHWALVRSGPATCGHEACQETREDPCCGKQR</sequence>
<feature type="compositionally biased region" description="Basic residues" evidence="1">
    <location>
        <begin position="75"/>
        <end position="87"/>
    </location>
</feature>
<dbReference type="EMBL" id="CAJNJA010036082">
    <property type="protein sequence ID" value="CAE7715520.1"/>
    <property type="molecule type" value="Genomic_DNA"/>
</dbReference>
<name>A0A812XBN0_9DINO</name>
<accession>A0A812XBN0</accession>
<protein>
    <submittedName>
        <fullName evidence="2">Uncharacterized protein</fullName>
    </submittedName>
</protein>
<proteinExistence type="predicted"/>
<evidence type="ECO:0000256" key="1">
    <source>
        <dbReference type="SAM" id="MobiDB-lite"/>
    </source>
</evidence>
<reference evidence="2" key="1">
    <citation type="submission" date="2021-02" db="EMBL/GenBank/DDBJ databases">
        <authorList>
            <person name="Dougan E. K."/>
            <person name="Rhodes N."/>
            <person name="Thang M."/>
            <person name="Chan C."/>
        </authorList>
    </citation>
    <scope>NUCLEOTIDE SEQUENCE</scope>
</reference>
<keyword evidence="3" id="KW-1185">Reference proteome</keyword>
<evidence type="ECO:0000313" key="2">
    <source>
        <dbReference type="EMBL" id="CAE7715520.1"/>
    </source>
</evidence>
<evidence type="ECO:0000313" key="3">
    <source>
        <dbReference type="Proteomes" id="UP000601435"/>
    </source>
</evidence>
<gene>
    <name evidence="2" type="ORF">SNEC2469_LOCUS20626</name>
</gene>
<feature type="non-terminal residue" evidence="2">
    <location>
        <position position="167"/>
    </location>
</feature>
<comment type="caution">
    <text evidence="2">The sequence shown here is derived from an EMBL/GenBank/DDBJ whole genome shotgun (WGS) entry which is preliminary data.</text>
</comment>
<organism evidence="2 3">
    <name type="scientific">Symbiodinium necroappetens</name>
    <dbReference type="NCBI Taxonomy" id="1628268"/>
    <lineage>
        <taxon>Eukaryota</taxon>
        <taxon>Sar</taxon>
        <taxon>Alveolata</taxon>
        <taxon>Dinophyceae</taxon>
        <taxon>Suessiales</taxon>
        <taxon>Symbiodiniaceae</taxon>
        <taxon>Symbiodinium</taxon>
    </lineage>
</organism>
<dbReference type="AlphaFoldDB" id="A0A812XBN0"/>
<feature type="region of interest" description="Disordered" evidence="1">
    <location>
        <begin position="65"/>
        <end position="91"/>
    </location>
</feature>
<feature type="non-terminal residue" evidence="2">
    <location>
        <position position="1"/>
    </location>
</feature>